<dbReference type="EMBL" id="JABSNW010000002">
    <property type="protein sequence ID" value="KAL2889923.1"/>
    <property type="molecule type" value="Genomic_DNA"/>
</dbReference>
<keyword evidence="2" id="KW-0732">Signal</keyword>
<evidence type="ECO:0000256" key="1">
    <source>
        <dbReference type="SAM" id="MobiDB-lite"/>
    </source>
</evidence>
<reference evidence="3 4" key="1">
    <citation type="submission" date="2020-05" db="EMBL/GenBank/DDBJ databases">
        <title>Ceratocystis lukuohia genome.</title>
        <authorList>
            <person name="Harrington T.C."/>
            <person name="Kim K."/>
            <person name="Mayers C.G."/>
        </authorList>
    </citation>
    <scope>NUCLEOTIDE SEQUENCE [LARGE SCALE GENOMIC DNA]</scope>
    <source>
        <strain evidence="3 4">C4212</strain>
    </source>
</reference>
<dbReference type="RefSeq" id="XP_070861103.1">
    <property type="nucleotide sequence ID" value="XM_071006618.1"/>
</dbReference>
<feature type="region of interest" description="Disordered" evidence="1">
    <location>
        <begin position="493"/>
        <end position="515"/>
    </location>
</feature>
<feature type="signal peptide" evidence="2">
    <location>
        <begin position="1"/>
        <end position="21"/>
    </location>
</feature>
<feature type="region of interest" description="Disordered" evidence="1">
    <location>
        <begin position="31"/>
        <end position="64"/>
    </location>
</feature>
<protein>
    <recommendedName>
        <fullName evidence="5">C2H2-type domain-containing protein</fullName>
    </recommendedName>
</protein>
<keyword evidence="4" id="KW-1185">Reference proteome</keyword>
<dbReference type="GeneID" id="98116098"/>
<evidence type="ECO:0008006" key="5">
    <source>
        <dbReference type="Google" id="ProtNLM"/>
    </source>
</evidence>
<organism evidence="3 4">
    <name type="scientific">Ceratocystis lukuohia</name>
    <dbReference type="NCBI Taxonomy" id="2019550"/>
    <lineage>
        <taxon>Eukaryota</taxon>
        <taxon>Fungi</taxon>
        <taxon>Dikarya</taxon>
        <taxon>Ascomycota</taxon>
        <taxon>Pezizomycotina</taxon>
        <taxon>Sordariomycetes</taxon>
        <taxon>Hypocreomycetidae</taxon>
        <taxon>Microascales</taxon>
        <taxon>Ceratocystidaceae</taxon>
        <taxon>Ceratocystis</taxon>
    </lineage>
</organism>
<proteinExistence type="predicted"/>
<evidence type="ECO:0000256" key="2">
    <source>
        <dbReference type="SAM" id="SignalP"/>
    </source>
</evidence>
<feature type="chain" id="PRO_5046735202" description="C2H2-type domain-containing protein" evidence="2">
    <location>
        <begin position="22"/>
        <end position="515"/>
    </location>
</feature>
<feature type="region of interest" description="Disordered" evidence="1">
    <location>
        <begin position="101"/>
        <end position="151"/>
    </location>
</feature>
<evidence type="ECO:0000313" key="3">
    <source>
        <dbReference type="EMBL" id="KAL2889923.1"/>
    </source>
</evidence>
<accession>A0ABR4MNQ4</accession>
<feature type="compositionally biased region" description="Basic and acidic residues" evidence="1">
    <location>
        <begin position="52"/>
        <end position="64"/>
    </location>
</feature>
<name>A0ABR4MNQ4_9PEZI</name>
<comment type="caution">
    <text evidence="3">The sequence shown here is derived from an EMBL/GenBank/DDBJ whole genome shotgun (WGS) entry which is preliminary data.</text>
</comment>
<feature type="compositionally biased region" description="Polar residues" evidence="1">
    <location>
        <begin position="31"/>
        <end position="43"/>
    </location>
</feature>
<dbReference type="Proteomes" id="UP001610728">
    <property type="component" value="Unassembled WGS sequence"/>
</dbReference>
<gene>
    <name evidence="3" type="ORF">HOO65_020465</name>
</gene>
<evidence type="ECO:0000313" key="4">
    <source>
        <dbReference type="Proteomes" id="UP001610728"/>
    </source>
</evidence>
<sequence length="515" mass="57106">MPDRDLVFGLLGLAWACLGLAAQGLQSTAQHSTAQHSTAQQSETQHRAAHQQQEKRGILEANKPDHGRLIEVMNYPPYDQGPGHTMQFGGITLTPNTFQQPKVQGESDVSGLLPQDQGGVSVRSESDTPSMSMVPQPWRSPAQDHGSLMRGGRGSIGSANISWENEMEPHPSAIINVPHFQSRICPFAHYNPIKYNRNEWAHCHNPQEKNGDIVVHLQRHHRLIRSQRKPDKTGRKNGNGQSYIAICSGENFNDRGDSQCHECESFEGIVESSNRGDDWNLRLHRISAICQKCWCILRNRTELATHLQTNCGGRSPKHLEKWQLELEAFCINPDWIEPPPHGATQSPMMTSPPPDLHSSMPSHAPINVPVRGNVGALTSGDSVSNSHGDTLARSHQTRIKPTSNEMAYSDTAMIESYKAEIEKLRLHLYFLVNHPRTAVSQSIQQMYHDSNCYSVDVTPPRKLDPRIEPPGIQWTPPYALITGPGMASSAYMPMGPGPNNESGEYMGPPPTHPGH</sequence>